<dbReference type="EMBL" id="QWDC01000001">
    <property type="protein sequence ID" value="RFZ94363.1"/>
    <property type="molecule type" value="Genomic_DNA"/>
</dbReference>
<evidence type="ECO:0000256" key="2">
    <source>
        <dbReference type="SAM" id="SignalP"/>
    </source>
</evidence>
<feature type="chain" id="PRO_5016580371" evidence="2">
    <location>
        <begin position="20"/>
        <end position="179"/>
    </location>
</feature>
<sequence length="179" mass="20703">MKNLILTGFMLLFGLAVFGQTNPDSVVYIQQRNKINKMLADRRAKFGRYDTSLVQHSGIFGMQTKGDIRRSNEILMDIADTDDEIFIELKKLFDYNTNQLNYSKFQRKQTESSLKDAEKSRIAYLRSISALRNQNDSLKVQVKQLETSKQKQQGIMIVLVVLTFASILILFIVKRKRNT</sequence>
<dbReference type="AlphaFoldDB" id="A0A372NW56"/>
<organism evidence="3 4">
    <name type="scientific">Mucilaginibacter conchicola</name>
    <dbReference type="NCBI Taxonomy" id="2303333"/>
    <lineage>
        <taxon>Bacteria</taxon>
        <taxon>Pseudomonadati</taxon>
        <taxon>Bacteroidota</taxon>
        <taxon>Sphingobacteriia</taxon>
        <taxon>Sphingobacteriales</taxon>
        <taxon>Sphingobacteriaceae</taxon>
        <taxon>Mucilaginibacter</taxon>
    </lineage>
</organism>
<proteinExistence type="predicted"/>
<reference evidence="3 4" key="1">
    <citation type="submission" date="2018-08" db="EMBL/GenBank/DDBJ databases">
        <title>Mucilaginibacter sp. MYSH2.</title>
        <authorList>
            <person name="Seo T."/>
        </authorList>
    </citation>
    <scope>NUCLEOTIDE SEQUENCE [LARGE SCALE GENOMIC DNA]</scope>
    <source>
        <strain evidence="3 4">MYSH2</strain>
    </source>
</reference>
<keyword evidence="1" id="KW-1133">Transmembrane helix</keyword>
<dbReference type="OrthoDB" id="713774at2"/>
<gene>
    <name evidence="3" type="ORF">D0C36_02060</name>
</gene>
<accession>A0A372NW56</accession>
<feature type="signal peptide" evidence="2">
    <location>
        <begin position="1"/>
        <end position="19"/>
    </location>
</feature>
<feature type="transmembrane region" description="Helical" evidence="1">
    <location>
        <begin position="154"/>
        <end position="173"/>
    </location>
</feature>
<keyword evidence="1" id="KW-0812">Transmembrane</keyword>
<evidence type="ECO:0000256" key="1">
    <source>
        <dbReference type="SAM" id="Phobius"/>
    </source>
</evidence>
<keyword evidence="1" id="KW-0472">Membrane</keyword>
<keyword evidence="2" id="KW-0732">Signal</keyword>
<dbReference type="Proteomes" id="UP000264217">
    <property type="component" value="Unassembled WGS sequence"/>
</dbReference>
<comment type="caution">
    <text evidence="3">The sequence shown here is derived from an EMBL/GenBank/DDBJ whole genome shotgun (WGS) entry which is preliminary data.</text>
</comment>
<evidence type="ECO:0000313" key="4">
    <source>
        <dbReference type="Proteomes" id="UP000264217"/>
    </source>
</evidence>
<name>A0A372NW56_9SPHI</name>
<dbReference type="RefSeq" id="WP_117389926.1">
    <property type="nucleotide sequence ID" value="NZ_QWDC01000001.1"/>
</dbReference>
<keyword evidence="4" id="KW-1185">Reference proteome</keyword>
<protein>
    <submittedName>
        <fullName evidence="3">Uncharacterized protein</fullName>
    </submittedName>
</protein>
<evidence type="ECO:0000313" key="3">
    <source>
        <dbReference type="EMBL" id="RFZ94363.1"/>
    </source>
</evidence>